<accession>A0AAP2GHA4</accession>
<organism evidence="1 2">
    <name type="scientific">Dawidia soli</name>
    <dbReference type="NCBI Taxonomy" id="2782352"/>
    <lineage>
        <taxon>Bacteria</taxon>
        <taxon>Pseudomonadati</taxon>
        <taxon>Bacteroidota</taxon>
        <taxon>Cytophagia</taxon>
        <taxon>Cytophagales</taxon>
        <taxon>Chryseotaleaceae</taxon>
        <taxon>Dawidia</taxon>
    </lineage>
</organism>
<reference evidence="1 2" key="1">
    <citation type="submission" date="2021-05" db="EMBL/GenBank/DDBJ databases">
        <title>A Polyphasic approach of four new species of the genus Ohtaekwangia: Ohtaekwangia histidinii sp. nov., Ohtaekwangia cretensis sp. nov., Ohtaekwangia indiensis sp. nov., Ohtaekwangia reichenbachii sp. nov. from diverse environment.</title>
        <authorList>
            <person name="Octaviana S."/>
        </authorList>
    </citation>
    <scope>NUCLEOTIDE SEQUENCE [LARGE SCALE GENOMIC DNA]</scope>
    <source>
        <strain evidence="1 2">PWU37</strain>
    </source>
</reference>
<dbReference type="Proteomes" id="UP001319180">
    <property type="component" value="Unassembled WGS sequence"/>
</dbReference>
<evidence type="ECO:0000313" key="2">
    <source>
        <dbReference type="Proteomes" id="UP001319180"/>
    </source>
</evidence>
<dbReference type="RefSeq" id="WP_254089452.1">
    <property type="nucleotide sequence ID" value="NZ_JAHESC010000007.1"/>
</dbReference>
<dbReference type="InterPro" id="IPR026444">
    <property type="entry name" value="Secre_tail"/>
</dbReference>
<protein>
    <submittedName>
        <fullName evidence="1">T9SS type A sorting domain-containing protein</fullName>
    </submittedName>
</protein>
<sequence>FWNLNISRTGGTPTTVRLNGIGSVGNTVTAAQPLVVLNDFTINGTNSPVFLANNLPVTVGGSFTIGSGATYTPGTNTTTFNGSGVQAFSNSGTITSGLYNMTVAKPTGTLTLGGSVASFTVSQTLSLTGGILNDGGKTILAYGTVNNSATHTGTGSITLSGAATQTISGNGSGVFGNVVLNNPSSPGASAAADLTIAGILTLAGTSNSIFDIAHYLLSLTSTSATAITTTGNGFSPVKMIRTLGLQSDRGVKKTYSNLSAFTFAFGSGSDYTPATIQLTAVPTTYGTITARPVTSRHQFVVASNTNNLTYYWKVVGEGFTGAVSASHTYYYVDSDVTPAGDDANYVPARYNNTSWTVINNLTQVDQTNNMIYFTNVGYITGDYTAGVPASFGTVKIFYSKRNGNWNNTGAGTTPWSNVSHTGPDATTAPGAGDQVFVGDGATNNHVVTITNNNQAAGGLEINAGSTLDVGTSTGHNFGRLENVQISGSGLLRISSATATAEFPAGDFGNFIRSAGGTVEYYTTGATSFTIPKTSLAPTNLPLISYRNLILTPGAGLFIIMPDQDMRMYNNMTVQGTGATGVVRLNSAAARQLTVNGNIMVTTGNLQFVNGTAQTVFTDNNVIIGTGAIFDVAASGTVVTNTLTITRGLQNNGVFDMAQGGRICNTTFTGPANAMITGTGGTTDFNVLTVSKGSSPATLLEVNASAFSLSGTPLPLVLEYGTFRLTSVQTVTIANGADFSIPAATRLSANGGTMQLTGNDGHDMLVAGTLEVLAGAVNVGTTNNDNSVEYAATGQPTITVAGGALNVKSQIRRSFASSQGTLQYNQSGGAVGLGINSAATTTRGIFEILNQGSNFTMTGGSLAIERASAGTTIAELYLQPSGYTVTGGTIEIGKDASGHTIDINSTIPVYNVTVTGTTNIARLDFNGLTIRGSLSVEATNIFNANSFDVSVAGNFTNANIGTSNGVTTGGYQAGAATQTTTLNGSAANQLVAGVTGNLTNFGNLVIRNTLPGGVVNLQPNTNLRVYGTLSLMQGTLAGNTNTIAAVSNIYNAAVHTSSGAGRVMLDGSGAQQVISGNGSGKFGNVDVSNTFGAVFTADQEVTGTLTFSSGILNIASYRLYLSNPSLTSIVGVTASRYIATSGRLSDAGVTKAFAGSLAAATFTFPIGTGTTKYTPAQYVVTTGTTGGNMTVKPVNSKHPSATGSGASYLSYYWSVNHAIVDLTALTHRYTYLAVDENGTPADYRDARFIDGAWTIGVTAGNPDVAMRVITFTNTDAAGDYTAGEPTAFVNPTTYTSVATGNWEADAVWDIDPPGTNLGPPPGSFVIVDNLHTVTVTGNGKLLATLEVRGRLHLGTTTGHDLGTVTAGGSGARTLQLQSSTFPTGNFSSFVAAGGGTVDYNGAMTLPATQTTYNHLAFTGTGTKVLPNVDLVLNGNMTISAGTVNNAANRAITLVSTTGDLTNNGVFNAGDGALVVGRNVLNSGGSASFTAGNGTAGLRIGGNLTNSSNATFIAGTDSIGVRGNFINAAAVAGAGGAVRVSGGLTNSGTWTGGAGVVIVSGALANTGSFTAGTGAITVRGAFSNDGSGTLYRLNNATLTISGNFSNTSSATVNAGSGTVSVAGHWNNTATFTYGTSTVVFAGTGAQSLGGASDFYNVTRANGGTLTMNNTFTVNNLLTLTSGMIATGANQVNLANTTTQPVVGYSVSSYIDGRLSIAFPSTAGGSRTFPVGRGTVYRPVTIQQTVAAPGAGSVRVEMINTPPAGTFPATIERLSEVRYFSIDRSGGGLGSPTVEIGFNTNGAPDESIATPGNVRIVRATSAGGPWTDEGGSGVYSPVSPRGYATSGVTSIGTSTYFALGYQNAVLPITLLSFKAVLNNTQVDLTWTTVTERNNAFFTIERAGTDLKFDSIGFMPGAGDSQEALRYAAVDYTPLRGLSYYRLKQTDYDGTSTYSALSKVENNASGAHIFQVYPNPGEATAPVWVRFTSGDDVVRHAYLTIADVTGRSVYAAAVDFQDDVDLHALGDTLRPGVYLVTIVTERFKGTRKVVVR</sequence>
<feature type="non-terminal residue" evidence="1">
    <location>
        <position position="1"/>
    </location>
</feature>
<gene>
    <name evidence="1" type="ORF">KK078_06565</name>
</gene>
<dbReference type="EMBL" id="JAHESC010000007">
    <property type="protein sequence ID" value="MBT1686210.1"/>
    <property type="molecule type" value="Genomic_DNA"/>
</dbReference>
<proteinExistence type="predicted"/>
<evidence type="ECO:0000313" key="1">
    <source>
        <dbReference type="EMBL" id="MBT1686210.1"/>
    </source>
</evidence>
<name>A0AAP2GHA4_9BACT</name>
<keyword evidence="2" id="KW-1185">Reference proteome</keyword>
<comment type="caution">
    <text evidence="1">The sequence shown here is derived from an EMBL/GenBank/DDBJ whole genome shotgun (WGS) entry which is preliminary data.</text>
</comment>
<dbReference type="NCBIfam" id="TIGR04183">
    <property type="entry name" value="Por_Secre_tail"/>
    <property type="match status" value="1"/>
</dbReference>